<evidence type="ECO:0000313" key="1">
    <source>
        <dbReference type="EMBL" id="SVA21290.1"/>
    </source>
</evidence>
<reference evidence="1" key="1">
    <citation type="submission" date="2018-05" db="EMBL/GenBank/DDBJ databases">
        <authorList>
            <person name="Lanie J.A."/>
            <person name="Ng W.-L."/>
            <person name="Kazmierczak K.M."/>
            <person name="Andrzejewski T.M."/>
            <person name="Davidsen T.M."/>
            <person name="Wayne K.J."/>
            <person name="Tettelin H."/>
            <person name="Glass J.I."/>
            <person name="Rusch D."/>
            <person name="Podicherti R."/>
            <person name="Tsui H.-C.T."/>
            <person name="Winkler M.E."/>
        </authorList>
    </citation>
    <scope>NUCLEOTIDE SEQUENCE</scope>
</reference>
<protein>
    <submittedName>
        <fullName evidence="1">Uncharacterized protein</fullName>
    </submittedName>
</protein>
<accession>A0A381TZ74</accession>
<name>A0A381TZ74_9ZZZZ</name>
<proteinExistence type="predicted"/>
<sequence length="28" mass="3084">MVVLSHQLPVLGLVGHYPTNNLIGRELI</sequence>
<gene>
    <name evidence="1" type="ORF">METZ01_LOCUS74144</name>
</gene>
<organism evidence="1">
    <name type="scientific">marine metagenome</name>
    <dbReference type="NCBI Taxonomy" id="408172"/>
    <lineage>
        <taxon>unclassified sequences</taxon>
        <taxon>metagenomes</taxon>
        <taxon>ecological metagenomes</taxon>
    </lineage>
</organism>
<dbReference type="AlphaFoldDB" id="A0A381TZ74"/>
<dbReference type="EMBL" id="UINC01005432">
    <property type="protein sequence ID" value="SVA21290.1"/>
    <property type="molecule type" value="Genomic_DNA"/>
</dbReference>